<dbReference type="InterPro" id="IPR036388">
    <property type="entry name" value="WH-like_DNA-bd_sf"/>
</dbReference>
<dbReference type="PROSITE" id="PS50949">
    <property type="entry name" value="HTH_GNTR"/>
    <property type="match status" value="1"/>
</dbReference>
<dbReference type="InterPro" id="IPR000524">
    <property type="entry name" value="Tscrpt_reg_HTH_GntR"/>
</dbReference>
<dbReference type="CDD" id="cd07377">
    <property type="entry name" value="WHTH_GntR"/>
    <property type="match status" value="1"/>
</dbReference>
<dbReference type="PRINTS" id="PR00035">
    <property type="entry name" value="HTHGNTR"/>
</dbReference>
<feature type="domain" description="HTH gntR-type" evidence="4">
    <location>
        <begin position="18"/>
        <end position="86"/>
    </location>
</feature>
<dbReference type="GO" id="GO:0003700">
    <property type="term" value="F:DNA-binding transcription factor activity"/>
    <property type="evidence" value="ECO:0007669"/>
    <property type="project" value="InterPro"/>
</dbReference>
<dbReference type="AlphaFoldDB" id="A0A6F9E4L0"/>
<gene>
    <name evidence="5" type="ORF">COOX1_0808</name>
</gene>
<evidence type="ECO:0000313" key="6">
    <source>
        <dbReference type="Proteomes" id="UP000502196"/>
    </source>
</evidence>
<dbReference type="EMBL" id="LR792683">
    <property type="protein sequence ID" value="CAB3391230.1"/>
    <property type="molecule type" value="Genomic_DNA"/>
</dbReference>
<protein>
    <submittedName>
        <fullName evidence="5">Transcriptional regulator, GntR family</fullName>
    </submittedName>
</protein>
<dbReference type="Pfam" id="PF00392">
    <property type="entry name" value="GntR"/>
    <property type="match status" value="1"/>
</dbReference>
<dbReference type="InterPro" id="IPR036390">
    <property type="entry name" value="WH_DNA-bd_sf"/>
</dbReference>
<accession>A0A6F9E4L0</accession>
<keyword evidence="1" id="KW-0805">Transcription regulation</keyword>
<reference evidence="5 6" key="1">
    <citation type="submission" date="2020-04" db="EMBL/GenBank/DDBJ databases">
        <authorList>
            <person name="Hogendoorn C."/>
        </authorList>
    </citation>
    <scope>NUCLEOTIDE SEQUENCE [LARGE SCALE GENOMIC DNA]</scope>
    <source>
        <strain evidence="5">COOX1</strain>
    </source>
</reference>
<dbReference type="SUPFAM" id="SSF46785">
    <property type="entry name" value="Winged helix' DNA-binding domain"/>
    <property type="match status" value="1"/>
</dbReference>
<evidence type="ECO:0000259" key="4">
    <source>
        <dbReference type="PROSITE" id="PS50949"/>
    </source>
</evidence>
<evidence type="ECO:0000256" key="1">
    <source>
        <dbReference type="ARBA" id="ARBA00023015"/>
    </source>
</evidence>
<dbReference type="Gene3D" id="1.10.10.10">
    <property type="entry name" value="Winged helix-like DNA-binding domain superfamily/Winged helix DNA-binding domain"/>
    <property type="match status" value="1"/>
</dbReference>
<keyword evidence="2" id="KW-0238">DNA-binding</keyword>
<dbReference type="PANTHER" id="PTHR38445:SF9">
    <property type="entry name" value="HTH-TYPE TRANSCRIPTIONAL REPRESSOR YTRA"/>
    <property type="match status" value="1"/>
</dbReference>
<proteinExistence type="predicted"/>
<dbReference type="PANTHER" id="PTHR38445">
    <property type="entry name" value="HTH-TYPE TRANSCRIPTIONAL REPRESSOR YTRA"/>
    <property type="match status" value="1"/>
</dbReference>
<sequence>MRGRGIGMWLRIDPRSEVPLYQQIVDQVREAVARRWLEPGTRLPSVRELAVQLALNHNTVARAYQELEREGLIETLRGRGTFVAKPNPRTPSPDDVAWMEKQIRQLLIAAYHLGIEPKVWLEIAGRVVAGWSQSEGGF</sequence>
<keyword evidence="3" id="KW-0804">Transcription</keyword>
<dbReference type="SMART" id="SM00345">
    <property type="entry name" value="HTH_GNTR"/>
    <property type="match status" value="1"/>
</dbReference>
<evidence type="ECO:0000313" key="5">
    <source>
        <dbReference type="EMBL" id="CAB3391230.1"/>
    </source>
</evidence>
<dbReference type="Proteomes" id="UP000502196">
    <property type="component" value="Chromosome"/>
</dbReference>
<organism evidence="5 6">
    <name type="scientific">Kyrpidia spormannii</name>
    <dbReference type="NCBI Taxonomy" id="2055160"/>
    <lineage>
        <taxon>Bacteria</taxon>
        <taxon>Bacillati</taxon>
        <taxon>Bacillota</taxon>
        <taxon>Bacilli</taxon>
        <taxon>Bacillales</taxon>
        <taxon>Alicyclobacillaceae</taxon>
        <taxon>Kyrpidia</taxon>
    </lineage>
</organism>
<dbReference type="GO" id="GO:0003677">
    <property type="term" value="F:DNA binding"/>
    <property type="evidence" value="ECO:0007669"/>
    <property type="project" value="UniProtKB-KW"/>
</dbReference>
<evidence type="ECO:0000256" key="3">
    <source>
        <dbReference type="ARBA" id="ARBA00023163"/>
    </source>
</evidence>
<name>A0A6F9E4L0_9BACL</name>
<evidence type="ECO:0000256" key="2">
    <source>
        <dbReference type="ARBA" id="ARBA00023125"/>
    </source>
</evidence>